<dbReference type="GO" id="GO:0006281">
    <property type="term" value="P:DNA repair"/>
    <property type="evidence" value="ECO:0007669"/>
    <property type="project" value="TreeGrafter"/>
</dbReference>
<proteinExistence type="predicted"/>
<evidence type="ECO:0000313" key="2">
    <source>
        <dbReference type="Proteomes" id="UP000197424"/>
    </source>
</evidence>
<accession>A0A248LGV4</accession>
<dbReference type="InterPro" id="IPR036412">
    <property type="entry name" value="HAD-like_sf"/>
</dbReference>
<dbReference type="InterPro" id="IPR006439">
    <property type="entry name" value="HAD-SF_hydro_IA"/>
</dbReference>
<dbReference type="Gene3D" id="3.40.50.1000">
    <property type="entry name" value="HAD superfamily/HAD-like"/>
    <property type="match status" value="1"/>
</dbReference>
<dbReference type="SFLD" id="SFLDS00003">
    <property type="entry name" value="Haloacid_Dehalogenase"/>
    <property type="match status" value="1"/>
</dbReference>
<dbReference type="OrthoDB" id="9782449at2"/>
<dbReference type="RefSeq" id="WP_088860455.1">
    <property type="nucleotide sequence ID" value="NZ_CP022115.1"/>
</dbReference>
<evidence type="ECO:0000313" key="1">
    <source>
        <dbReference type="EMBL" id="ASJ24010.1"/>
    </source>
</evidence>
<dbReference type="EMBL" id="CP022115">
    <property type="protein sequence ID" value="ASJ24010.1"/>
    <property type="molecule type" value="Genomic_DNA"/>
</dbReference>
<dbReference type="InterPro" id="IPR023214">
    <property type="entry name" value="HAD_sf"/>
</dbReference>
<dbReference type="AlphaFoldDB" id="A0A248LGV4"/>
<dbReference type="Pfam" id="PF13419">
    <property type="entry name" value="HAD_2"/>
    <property type="match status" value="1"/>
</dbReference>
<keyword evidence="1" id="KW-0378">Hydrolase</keyword>
<dbReference type="NCBIfam" id="TIGR01549">
    <property type="entry name" value="HAD-SF-IA-v1"/>
    <property type="match status" value="1"/>
</dbReference>
<dbReference type="InterPro" id="IPR023198">
    <property type="entry name" value="PGP-like_dom2"/>
</dbReference>
<protein>
    <submittedName>
        <fullName evidence="1">HAD-superfamily hydrolase, subfamily IA, variant 1</fullName>
    </submittedName>
</protein>
<dbReference type="GO" id="GO:0005829">
    <property type="term" value="C:cytosol"/>
    <property type="evidence" value="ECO:0007669"/>
    <property type="project" value="TreeGrafter"/>
</dbReference>
<dbReference type="PANTHER" id="PTHR43434">
    <property type="entry name" value="PHOSPHOGLYCOLATE PHOSPHATASE"/>
    <property type="match status" value="1"/>
</dbReference>
<dbReference type="Gene3D" id="1.10.150.240">
    <property type="entry name" value="Putative phosphatase, domain 2"/>
    <property type="match status" value="1"/>
</dbReference>
<dbReference type="PANTHER" id="PTHR43434:SF24">
    <property type="entry name" value="HYDROLASE-RELATED"/>
    <property type="match status" value="1"/>
</dbReference>
<dbReference type="SFLD" id="SFLDG01129">
    <property type="entry name" value="C1.5:_HAD__Beta-PGM__Phosphata"/>
    <property type="match status" value="1"/>
</dbReference>
<sequence length="220" mass="24142">MTTPVFDLLVFDWDGTLMDSTAHIVRSIQRACASLDLPVPDHRSAAYVIGLGLTDAMRHVSPGLPEARYADMVDAYRRFFFDPEDDVQLFAGVADALCHYREQGYFLAIATGKSRPGLDRVLEQTGIAGLFDATRTVNECASKPDPQMLDELTRYFGVDAGRTLMVGDTTHDLLMAQNARVPAAGLAQGAHPHEALAALSPLKLFSGFGEFDSWLRQLPR</sequence>
<dbReference type="Proteomes" id="UP000197424">
    <property type="component" value="Chromosome"/>
</dbReference>
<dbReference type="InterPro" id="IPR041492">
    <property type="entry name" value="HAD_2"/>
</dbReference>
<dbReference type="SUPFAM" id="SSF56784">
    <property type="entry name" value="HAD-like"/>
    <property type="match status" value="1"/>
</dbReference>
<dbReference type="GO" id="GO:0008967">
    <property type="term" value="F:phosphoglycolate phosphatase activity"/>
    <property type="evidence" value="ECO:0007669"/>
    <property type="project" value="TreeGrafter"/>
</dbReference>
<name>A0A248LGV4_9NEIS</name>
<reference evidence="2" key="1">
    <citation type="submission" date="2017-06" db="EMBL/GenBank/DDBJ databases">
        <title>Whole genome sequence of Laribacter hongkongensis LHGZ1.</title>
        <authorList>
            <person name="Chen D."/>
            <person name="Wu H."/>
            <person name="Chen J."/>
        </authorList>
    </citation>
    <scope>NUCLEOTIDE SEQUENCE [LARGE SCALE GENOMIC DNA]</scope>
    <source>
        <strain evidence="2">LHGZ1</strain>
    </source>
</reference>
<dbReference type="InterPro" id="IPR050155">
    <property type="entry name" value="HAD-like_hydrolase_sf"/>
</dbReference>
<gene>
    <name evidence="1" type="ORF">LHGZ1_1179</name>
</gene>
<organism evidence="1 2">
    <name type="scientific">Laribacter hongkongensis</name>
    <dbReference type="NCBI Taxonomy" id="168471"/>
    <lineage>
        <taxon>Bacteria</taxon>
        <taxon>Pseudomonadati</taxon>
        <taxon>Pseudomonadota</taxon>
        <taxon>Betaproteobacteria</taxon>
        <taxon>Neisseriales</taxon>
        <taxon>Aquaspirillaceae</taxon>
        <taxon>Laribacter</taxon>
    </lineage>
</organism>